<keyword evidence="2" id="KW-1185">Reference proteome</keyword>
<keyword evidence="1" id="KW-0675">Receptor</keyword>
<organism evidence="1 2">
    <name type="scientific">Aphis craccivora</name>
    <name type="common">Cowpea aphid</name>
    <dbReference type="NCBI Taxonomy" id="307492"/>
    <lineage>
        <taxon>Eukaryota</taxon>
        <taxon>Metazoa</taxon>
        <taxon>Ecdysozoa</taxon>
        <taxon>Arthropoda</taxon>
        <taxon>Hexapoda</taxon>
        <taxon>Insecta</taxon>
        <taxon>Pterygota</taxon>
        <taxon>Neoptera</taxon>
        <taxon>Paraneoptera</taxon>
        <taxon>Hemiptera</taxon>
        <taxon>Sternorrhyncha</taxon>
        <taxon>Aphidomorpha</taxon>
        <taxon>Aphidoidea</taxon>
        <taxon>Aphididae</taxon>
        <taxon>Aphidini</taxon>
        <taxon>Aphis</taxon>
        <taxon>Aphis</taxon>
    </lineage>
</organism>
<evidence type="ECO:0000313" key="2">
    <source>
        <dbReference type="Proteomes" id="UP000478052"/>
    </source>
</evidence>
<protein>
    <submittedName>
        <fullName evidence="1">Vitellogenin receptor</fullName>
    </submittedName>
</protein>
<name>A0A6G0YJR8_APHCR</name>
<gene>
    <name evidence="1" type="ORF">FWK35_00012400</name>
</gene>
<dbReference type="AlphaFoldDB" id="A0A6G0YJR8"/>
<reference evidence="1 2" key="1">
    <citation type="submission" date="2019-08" db="EMBL/GenBank/DDBJ databases">
        <title>Whole genome of Aphis craccivora.</title>
        <authorList>
            <person name="Voronova N.V."/>
            <person name="Shulinski R.S."/>
            <person name="Bandarenka Y.V."/>
            <person name="Zhorov D.G."/>
            <person name="Warner D."/>
        </authorList>
    </citation>
    <scope>NUCLEOTIDE SEQUENCE [LARGE SCALE GENOMIC DNA]</scope>
    <source>
        <strain evidence="1">180601</strain>
        <tissue evidence="1">Whole Body</tissue>
    </source>
</reference>
<dbReference type="Proteomes" id="UP000478052">
    <property type="component" value="Unassembled WGS sequence"/>
</dbReference>
<sequence length="162" mass="18448">MHHAKLSTSFIGKMATLSDSDFEYESGNDLDADYSDGDSGDLNVPEHKIGNSLVQNIDRICTANLKVLENHDIVWTSCNLEHNHDADEGNKIERQIISNNLNRKAIENMCKHPSKLLNSYLRENNTNAITTKDVTYIKHNIFQTQASYDQICFVVDKRCKIF</sequence>
<dbReference type="OrthoDB" id="6607069at2759"/>
<accession>A0A6G0YJR8</accession>
<evidence type="ECO:0000313" key="1">
    <source>
        <dbReference type="EMBL" id="KAF0756983.1"/>
    </source>
</evidence>
<proteinExistence type="predicted"/>
<comment type="caution">
    <text evidence="1">The sequence shown here is derived from an EMBL/GenBank/DDBJ whole genome shotgun (WGS) entry which is preliminary data.</text>
</comment>
<dbReference type="EMBL" id="VUJU01003710">
    <property type="protein sequence ID" value="KAF0756983.1"/>
    <property type="molecule type" value="Genomic_DNA"/>
</dbReference>